<organism evidence="1">
    <name type="scientific">marine sediment metagenome</name>
    <dbReference type="NCBI Taxonomy" id="412755"/>
    <lineage>
        <taxon>unclassified sequences</taxon>
        <taxon>metagenomes</taxon>
        <taxon>ecological metagenomes</taxon>
    </lineage>
</organism>
<dbReference type="AlphaFoldDB" id="X0VGI4"/>
<gene>
    <name evidence="1" type="ORF">S01H1_46911</name>
</gene>
<proteinExistence type="predicted"/>
<sequence>MIKNKTNNKILAKNTVIAISALKKATGLMFSNQKKDFALVFEFGKEKIVS</sequence>
<comment type="caution">
    <text evidence="1">The sequence shown here is derived from an EMBL/GenBank/DDBJ whole genome shotgun (WGS) entry which is preliminary data.</text>
</comment>
<reference evidence="1" key="1">
    <citation type="journal article" date="2014" name="Front. Microbiol.">
        <title>High frequency of phylogenetically diverse reductive dehalogenase-homologous genes in deep subseafloor sedimentary metagenomes.</title>
        <authorList>
            <person name="Kawai M."/>
            <person name="Futagami T."/>
            <person name="Toyoda A."/>
            <person name="Takaki Y."/>
            <person name="Nishi S."/>
            <person name="Hori S."/>
            <person name="Arai W."/>
            <person name="Tsubouchi T."/>
            <person name="Morono Y."/>
            <person name="Uchiyama I."/>
            <person name="Ito T."/>
            <person name="Fujiyama A."/>
            <person name="Inagaki F."/>
            <person name="Takami H."/>
        </authorList>
    </citation>
    <scope>NUCLEOTIDE SEQUENCE</scope>
    <source>
        <strain evidence="1">Expedition CK06-06</strain>
    </source>
</reference>
<name>X0VGI4_9ZZZZ</name>
<feature type="non-terminal residue" evidence="1">
    <location>
        <position position="50"/>
    </location>
</feature>
<evidence type="ECO:0000313" key="1">
    <source>
        <dbReference type="EMBL" id="GAG17400.1"/>
    </source>
</evidence>
<dbReference type="EMBL" id="BARS01030055">
    <property type="protein sequence ID" value="GAG17400.1"/>
    <property type="molecule type" value="Genomic_DNA"/>
</dbReference>
<accession>X0VGI4</accession>
<protein>
    <submittedName>
        <fullName evidence="1">Uncharacterized protein</fullName>
    </submittedName>
</protein>